<dbReference type="InterPro" id="IPR013785">
    <property type="entry name" value="Aldolase_TIM"/>
</dbReference>
<evidence type="ECO:0000256" key="5">
    <source>
        <dbReference type="ARBA" id="ARBA00023014"/>
    </source>
</evidence>
<keyword evidence="4" id="KW-0408">Iron</keyword>
<keyword evidence="3" id="KW-0479">Metal-binding</keyword>
<keyword evidence="2" id="KW-0949">S-adenosyl-L-methionine</keyword>
<organism evidence="8 9">
    <name type="scientific">Helicobacter canis</name>
    <dbReference type="NCBI Taxonomy" id="29419"/>
    <lineage>
        <taxon>Bacteria</taxon>
        <taxon>Pseudomonadati</taxon>
        <taxon>Campylobacterota</taxon>
        <taxon>Epsilonproteobacteria</taxon>
        <taxon>Campylobacterales</taxon>
        <taxon>Helicobacteraceae</taxon>
        <taxon>Helicobacter</taxon>
    </lineage>
</organism>
<evidence type="ECO:0000256" key="2">
    <source>
        <dbReference type="ARBA" id="ARBA00022691"/>
    </source>
</evidence>
<accession>A0A377J7A7</accession>
<dbReference type="InterPro" id="IPR007197">
    <property type="entry name" value="rSAM"/>
</dbReference>
<evidence type="ECO:0000256" key="4">
    <source>
        <dbReference type="ARBA" id="ARBA00023004"/>
    </source>
</evidence>
<dbReference type="GO" id="GO:0051536">
    <property type="term" value="F:iron-sulfur cluster binding"/>
    <property type="evidence" value="ECO:0007669"/>
    <property type="project" value="UniProtKB-KW"/>
</dbReference>
<dbReference type="RefSeq" id="WP_115011946.1">
    <property type="nucleotide sequence ID" value="NZ_UGHV01000001.1"/>
</dbReference>
<dbReference type="EMBL" id="UGHV01000001">
    <property type="protein sequence ID" value="STO97726.1"/>
    <property type="molecule type" value="Genomic_DNA"/>
</dbReference>
<evidence type="ECO:0000256" key="3">
    <source>
        <dbReference type="ARBA" id="ARBA00022723"/>
    </source>
</evidence>
<name>A0A377J7A7_9HELI</name>
<dbReference type="Gene3D" id="3.20.20.70">
    <property type="entry name" value="Aldolase class I"/>
    <property type="match status" value="1"/>
</dbReference>
<dbReference type="SFLD" id="SFLDS00029">
    <property type="entry name" value="Radical_SAM"/>
    <property type="match status" value="1"/>
</dbReference>
<evidence type="ECO:0000313" key="9">
    <source>
        <dbReference type="Proteomes" id="UP000254841"/>
    </source>
</evidence>
<evidence type="ECO:0000256" key="1">
    <source>
        <dbReference type="ARBA" id="ARBA00001966"/>
    </source>
</evidence>
<dbReference type="GO" id="GO:0003824">
    <property type="term" value="F:catalytic activity"/>
    <property type="evidence" value="ECO:0007669"/>
    <property type="project" value="InterPro"/>
</dbReference>
<evidence type="ECO:0000259" key="7">
    <source>
        <dbReference type="Pfam" id="PF04055"/>
    </source>
</evidence>
<feature type="region of interest" description="Disordered" evidence="6">
    <location>
        <begin position="255"/>
        <end position="277"/>
    </location>
</feature>
<dbReference type="GO" id="GO:0046872">
    <property type="term" value="F:metal ion binding"/>
    <property type="evidence" value="ECO:0007669"/>
    <property type="project" value="UniProtKB-KW"/>
</dbReference>
<keyword evidence="5" id="KW-0411">Iron-sulfur</keyword>
<dbReference type="Pfam" id="PF04055">
    <property type="entry name" value="Radical_SAM"/>
    <property type="match status" value="1"/>
</dbReference>
<evidence type="ECO:0000256" key="6">
    <source>
        <dbReference type="SAM" id="MobiDB-lite"/>
    </source>
</evidence>
<feature type="domain" description="Radical SAM core" evidence="7">
    <location>
        <begin position="43"/>
        <end position="140"/>
    </location>
</feature>
<reference evidence="8 9" key="1">
    <citation type="submission" date="2018-06" db="EMBL/GenBank/DDBJ databases">
        <authorList>
            <consortium name="Pathogen Informatics"/>
            <person name="Doyle S."/>
        </authorList>
    </citation>
    <scope>NUCLEOTIDE SEQUENCE [LARGE SCALE GENOMIC DNA]</scope>
    <source>
        <strain evidence="8 9">NCTC12410</strain>
    </source>
</reference>
<dbReference type="Proteomes" id="UP000254841">
    <property type="component" value="Unassembled WGS sequence"/>
</dbReference>
<feature type="compositionally biased region" description="Basic and acidic residues" evidence="6">
    <location>
        <begin position="343"/>
        <end position="352"/>
    </location>
</feature>
<feature type="region of interest" description="Disordered" evidence="6">
    <location>
        <begin position="332"/>
        <end position="352"/>
    </location>
</feature>
<dbReference type="AlphaFoldDB" id="A0A377J7A7"/>
<dbReference type="SUPFAM" id="SSF102114">
    <property type="entry name" value="Radical SAM enzymes"/>
    <property type="match status" value="1"/>
</dbReference>
<comment type="cofactor">
    <cofactor evidence="1">
        <name>[4Fe-4S] cluster</name>
        <dbReference type="ChEBI" id="CHEBI:49883"/>
    </cofactor>
</comment>
<dbReference type="OrthoDB" id="5322921at2"/>
<protein>
    <submittedName>
        <fullName evidence="8">Radical SAM superfamily</fullName>
    </submittedName>
</protein>
<proteinExistence type="predicted"/>
<feature type="compositionally biased region" description="Basic and acidic residues" evidence="6">
    <location>
        <begin position="255"/>
        <end position="270"/>
    </location>
</feature>
<sequence length="352" mass="39183">MKKSLAKRLGNKLRRVAIAKLPESTYKEALMKRYVNVISNIVVIVGQNCTLKCQDCANFSPYLSKILPFYPAQEIIADMQELIKEAQIAYLQFQGGEFFYHPDAREILAFAVQSPRIHSICIATNATIIPKDSMLELLASPKVIVRISNYGQVNAKTATKLEEVLQARGIAVILRNTYRGAGLWSKCGDKDTKRLPPKAMQKVFDSCTFAKECLTMENGFITRCSRGTIAHIMQGFRLGGGDGVLVRPQASRSFETIHPEAQEANADKRRQTGGGGESLPIFTYKSLQRFITDHQPITACYYCYGSEGVQVTPGVQMSKEQLEAIKQTQLPQLSQPSQLQWSKGDKINAPRA</sequence>
<dbReference type="InterPro" id="IPR058240">
    <property type="entry name" value="rSAM_sf"/>
</dbReference>
<evidence type="ECO:0000313" key="8">
    <source>
        <dbReference type="EMBL" id="STO97726.1"/>
    </source>
</evidence>
<dbReference type="CDD" id="cd01335">
    <property type="entry name" value="Radical_SAM"/>
    <property type="match status" value="1"/>
</dbReference>
<gene>
    <name evidence="8" type="ORF">NCTC12410_01562</name>
</gene>